<gene>
    <name evidence="1" type="ORF">AK812_SmicGene21730</name>
</gene>
<keyword evidence="2" id="KW-1185">Reference proteome</keyword>
<organism evidence="1 2">
    <name type="scientific">Symbiodinium microadriaticum</name>
    <name type="common">Dinoflagellate</name>
    <name type="synonym">Zooxanthella microadriatica</name>
    <dbReference type="NCBI Taxonomy" id="2951"/>
    <lineage>
        <taxon>Eukaryota</taxon>
        <taxon>Sar</taxon>
        <taxon>Alveolata</taxon>
        <taxon>Dinophyceae</taxon>
        <taxon>Suessiales</taxon>
        <taxon>Symbiodiniaceae</taxon>
        <taxon>Symbiodinium</taxon>
    </lineage>
</organism>
<comment type="caution">
    <text evidence="1">The sequence shown here is derived from an EMBL/GenBank/DDBJ whole genome shotgun (WGS) entry which is preliminary data.</text>
</comment>
<dbReference type="Proteomes" id="UP000186817">
    <property type="component" value="Unassembled WGS sequence"/>
</dbReference>
<dbReference type="AlphaFoldDB" id="A0A1Q9DLQ6"/>
<reference evidence="1 2" key="1">
    <citation type="submission" date="2016-02" db="EMBL/GenBank/DDBJ databases">
        <title>Genome analysis of coral dinoflagellate symbionts highlights evolutionary adaptations to a symbiotic lifestyle.</title>
        <authorList>
            <person name="Aranda M."/>
            <person name="Li Y."/>
            <person name="Liew Y.J."/>
            <person name="Baumgarten S."/>
            <person name="Simakov O."/>
            <person name="Wilson M."/>
            <person name="Piel J."/>
            <person name="Ashoor H."/>
            <person name="Bougouffa S."/>
            <person name="Bajic V.B."/>
            <person name="Ryu T."/>
            <person name="Ravasi T."/>
            <person name="Bayer T."/>
            <person name="Micklem G."/>
            <person name="Kim H."/>
            <person name="Bhak J."/>
            <person name="Lajeunesse T.C."/>
            <person name="Voolstra C.R."/>
        </authorList>
    </citation>
    <scope>NUCLEOTIDE SEQUENCE [LARGE SCALE GENOMIC DNA]</scope>
    <source>
        <strain evidence="1 2">CCMP2467</strain>
    </source>
</reference>
<evidence type="ECO:0000313" key="2">
    <source>
        <dbReference type="Proteomes" id="UP000186817"/>
    </source>
</evidence>
<protein>
    <submittedName>
        <fullName evidence="1">Uncharacterized protein</fullName>
    </submittedName>
</protein>
<dbReference type="OrthoDB" id="427521at2759"/>
<accession>A0A1Q9DLQ6</accession>
<dbReference type="EMBL" id="LSRX01000481">
    <property type="protein sequence ID" value="OLP96079.1"/>
    <property type="molecule type" value="Genomic_DNA"/>
</dbReference>
<sequence>MFDVIAKSMVLQRLYPAVSESPLPEFASYPEAFNDISVMTFPLSLLQAMPVGPGSPQPREGDFISSPQASFQYVLAASFSLSLLPWRPVGPLRTAQLWMGRSRHAAPLLLQGTSSCWKLGSQQG</sequence>
<evidence type="ECO:0000313" key="1">
    <source>
        <dbReference type="EMBL" id="OLP96079.1"/>
    </source>
</evidence>
<name>A0A1Q9DLQ6_SYMMI</name>
<proteinExistence type="predicted"/>